<reference evidence="1 2" key="1">
    <citation type="submission" date="2018-06" db="EMBL/GenBank/DDBJ databases">
        <title>Comparative genomics reveals the genomic features of Rhizophagus irregularis, R. cerebriforme, R. diaphanum and Gigaspora rosea, and their symbiotic lifestyle signature.</title>
        <authorList>
            <person name="Morin E."/>
            <person name="San Clemente H."/>
            <person name="Chen E.C.H."/>
            <person name="De La Providencia I."/>
            <person name="Hainaut M."/>
            <person name="Kuo A."/>
            <person name="Kohler A."/>
            <person name="Murat C."/>
            <person name="Tang N."/>
            <person name="Roy S."/>
            <person name="Loubradou J."/>
            <person name="Henrissat B."/>
            <person name="Grigoriev I.V."/>
            <person name="Corradi N."/>
            <person name="Roux C."/>
            <person name="Martin F.M."/>
        </authorList>
    </citation>
    <scope>NUCLEOTIDE SEQUENCE [LARGE SCALE GENOMIC DNA]</scope>
    <source>
        <strain evidence="1 2">DAOM 227022</strain>
    </source>
</reference>
<evidence type="ECO:0008006" key="3">
    <source>
        <dbReference type="Google" id="ProtNLM"/>
    </source>
</evidence>
<organism evidence="1 2">
    <name type="scientific">Glomus cerebriforme</name>
    <dbReference type="NCBI Taxonomy" id="658196"/>
    <lineage>
        <taxon>Eukaryota</taxon>
        <taxon>Fungi</taxon>
        <taxon>Fungi incertae sedis</taxon>
        <taxon>Mucoromycota</taxon>
        <taxon>Glomeromycotina</taxon>
        <taxon>Glomeromycetes</taxon>
        <taxon>Glomerales</taxon>
        <taxon>Glomeraceae</taxon>
        <taxon>Glomus</taxon>
    </lineage>
</organism>
<gene>
    <name evidence="1" type="ORF">C1645_820063</name>
</gene>
<keyword evidence="2" id="KW-1185">Reference proteome</keyword>
<evidence type="ECO:0000313" key="2">
    <source>
        <dbReference type="Proteomes" id="UP000265703"/>
    </source>
</evidence>
<dbReference type="SUPFAM" id="SSF52047">
    <property type="entry name" value="RNI-like"/>
    <property type="match status" value="1"/>
</dbReference>
<dbReference type="Gene3D" id="3.80.10.10">
    <property type="entry name" value="Ribonuclease Inhibitor"/>
    <property type="match status" value="1"/>
</dbReference>
<dbReference type="AlphaFoldDB" id="A0A397T4W3"/>
<evidence type="ECO:0000313" key="1">
    <source>
        <dbReference type="EMBL" id="RIA92872.1"/>
    </source>
</evidence>
<sequence length="464" mass="53912">MMNLNVDCLSLIFNELQTDKNHLHSCLLVNRKWCHLVVPILWKKHPWYEENKKLFNTLFSCLPKQLLIDNDIRLPSTILSKPSFNYISFCKYLKTENISEIIRTIFAEQSSVGKYNKRNLLEQEICKLFIRQCKNIRELSWQTSQPLSLFQGASTCFSQLHSLSINIDLINSDALYKMAQICKNLNILTIRYFSYDNPGLISIINAQKNLKSISLYCSVKRGSVCKELNKVLAKKGNTISIFTLRSVNIIPPSFLTSLINLKILTIFNDYDNEEDDNEDTRDKIKEFQQYLAISEFPELQILRVNGLSCFKELSMLVEKTKGNILRINIYTYNQYSENTEMLIKAIASNCPNIEQLSTYIEPKDFIYVQSLLLNCRNLMYLGLNSLNSLDFLDENDYIGDELLDILTKFSPKSLTDVIISKDWKYSVDAFGRFFKSCTKNNLFNFGINNNDYITEVIRESKLYT</sequence>
<dbReference type="InterPro" id="IPR032675">
    <property type="entry name" value="LRR_dom_sf"/>
</dbReference>
<comment type="caution">
    <text evidence="1">The sequence shown here is derived from an EMBL/GenBank/DDBJ whole genome shotgun (WGS) entry which is preliminary data.</text>
</comment>
<protein>
    <recommendedName>
        <fullName evidence="3">F-box domain-containing protein</fullName>
    </recommendedName>
</protein>
<accession>A0A397T4W3</accession>
<name>A0A397T4W3_9GLOM</name>
<dbReference type="EMBL" id="QKYT01000115">
    <property type="protein sequence ID" value="RIA92872.1"/>
    <property type="molecule type" value="Genomic_DNA"/>
</dbReference>
<proteinExistence type="predicted"/>
<dbReference type="Proteomes" id="UP000265703">
    <property type="component" value="Unassembled WGS sequence"/>
</dbReference>
<dbReference type="OrthoDB" id="2318412at2759"/>